<dbReference type="AlphaFoldDB" id="A0A382ZGB5"/>
<protein>
    <submittedName>
        <fullName evidence="1">Uncharacterized protein</fullName>
    </submittedName>
</protein>
<organism evidence="1">
    <name type="scientific">marine metagenome</name>
    <dbReference type="NCBI Taxonomy" id="408172"/>
    <lineage>
        <taxon>unclassified sequences</taxon>
        <taxon>metagenomes</taxon>
        <taxon>ecological metagenomes</taxon>
    </lineage>
</organism>
<dbReference type="EMBL" id="UINC01183531">
    <property type="protein sequence ID" value="SVD94330.1"/>
    <property type="molecule type" value="Genomic_DNA"/>
</dbReference>
<gene>
    <name evidence="1" type="ORF">METZ01_LOCUS447184</name>
</gene>
<sequence>MKKIFRFVAVSQFLFYWMAPHGTVSAQTSIDHRLDLNSENVHWGYYDASVEPVLHIESGEHVYVETMIARGVTRLIMAGADPEAIPTSMMEVEAGVSDRGPGAHPMTGPIYVEGAEA</sequence>
<proteinExistence type="predicted"/>
<reference evidence="1" key="1">
    <citation type="submission" date="2018-05" db="EMBL/GenBank/DDBJ databases">
        <authorList>
            <person name="Lanie J.A."/>
            <person name="Ng W.-L."/>
            <person name="Kazmierczak K.M."/>
            <person name="Andrzejewski T.M."/>
            <person name="Davidsen T.M."/>
            <person name="Wayne K.J."/>
            <person name="Tettelin H."/>
            <person name="Glass J.I."/>
            <person name="Rusch D."/>
            <person name="Podicherti R."/>
            <person name="Tsui H.-C.T."/>
            <person name="Winkler M.E."/>
        </authorList>
    </citation>
    <scope>NUCLEOTIDE SEQUENCE</scope>
</reference>
<dbReference type="SUPFAM" id="SSF141130">
    <property type="entry name" value="Acetamidase/Formamidase-like"/>
    <property type="match status" value="1"/>
</dbReference>
<dbReference type="Gene3D" id="2.60.120.580">
    <property type="entry name" value="Acetamidase/Formamidase-like domains"/>
    <property type="match status" value="1"/>
</dbReference>
<accession>A0A382ZGB5</accession>
<evidence type="ECO:0000313" key="1">
    <source>
        <dbReference type="EMBL" id="SVD94330.1"/>
    </source>
</evidence>
<feature type="non-terminal residue" evidence="1">
    <location>
        <position position="117"/>
    </location>
</feature>
<name>A0A382ZGB5_9ZZZZ</name>